<dbReference type="FunFam" id="3.30.70.100:FF:000008">
    <property type="entry name" value="Copper transport protein ATOX1"/>
    <property type="match status" value="1"/>
</dbReference>
<dbReference type="RefSeq" id="XP_022464971.1">
    <property type="nucleotide sequence ID" value="XM_022608479.1"/>
</dbReference>
<comment type="similarity">
    <text evidence="7">Belongs to the ATX1 family.</text>
</comment>
<dbReference type="GO" id="GO:0005829">
    <property type="term" value="C:cytosol"/>
    <property type="evidence" value="ECO:0007669"/>
    <property type="project" value="EnsemblFungi"/>
</dbReference>
<keyword evidence="4" id="KW-0186">Copper</keyword>
<keyword evidence="5" id="KW-0406">Ion transport</keyword>
<dbReference type="OrthoDB" id="689350at2759"/>
<keyword evidence="6" id="KW-0143">Chaperone</keyword>
<dbReference type="KEGG" id="kng:KNAG_0F00560"/>
<evidence type="ECO:0000259" key="8">
    <source>
        <dbReference type="PROSITE" id="PS50846"/>
    </source>
</evidence>
<keyword evidence="3" id="KW-0187">Copper transport</keyword>
<dbReference type="EMBL" id="HE978319">
    <property type="protein sequence ID" value="CCK70725.1"/>
    <property type="molecule type" value="Genomic_DNA"/>
</dbReference>
<dbReference type="HOGENOM" id="CLU_134973_3_1_1"/>
<dbReference type="PANTHER" id="PTHR46365:SF1">
    <property type="entry name" value="COPPER TRANSPORT PROTEIN ATOX1"/>
    <property type="match status" value="1"/>
</dbReference>
<keyword evidence="2" id="KW-0479">Metal-binding</keyword>
<accession>J7R785</accession>
<dbReference type="Gene3D" id="3.30.70.100">
    <property type="match status" value="1"/>
</dbReference>
<evidence type="ECO:0000256" key="7">
    <source>
        <dbReference type="ARBA" id="ARBA00038171"/>
    </source>
</evidence>
<evidence type="ECO:0000313" key="10">
    <source>
        <dbReference type="Proteomes" id="UP000006310"/>
    </source>
</evidence>
<dbReference type="STRING" id="1071383.J7R785"/>
<dbReference type="GO" id="GO:0006825">
    <property type="term" value="P:copper ion transport"/>
    <property type="evidence" value="ECO:0007669"/>
    <property type="project" value="UniProtKB-KW"/>
</dbReference>
<dbReference type="OMA" id="YEFDIAM"/>
<keyword evidence="1" id="KW-0813">Transport</keyword>
<dbReference type="InterPro" id="IPR051881">
    <property type="entry name" value="Copper_transport_ATOX1-like"/>
</dbReference>
<evidence type="ECO:0000256" key="4">
    <source>
        <dbReference type="ARBA" id="ARBA00023008"/>
    </source>
</evidence>
<evidence type="ECO:0000256" key="2">
    <source>
        <dbReference type="ARBA" id="ARBA00022723"/>
    </source>
</evidence>
<evidence type="ECO:0000256" key="6">
    <source>
        <dbReference type="ARBA" id="ARBA00023186"/>
    </source>
</evidence>
<dbReference type="eggNOG" id="KOG1603">
    <property type="taxonomic scope" value="Eukaryota"/>
</dbReference>
<organism evidence="9 10">
    <name type="scientific">Huiozyma naganishii (strain ATCC MYA-139 / BCRC 22969 / CBS 8797 / KCTC 17520 / NBRC 10181 / NCYC 3082 / Yp74L-3)</name>
    <name type="common">Yeast</name>
    <name type="synonym">Kazachstania naganishii</name>
    <dbReference type="NCBI Taxonomy" id="1071383"/>
    <lineage>
        <taxon>Eukaryota</taxon>
        <taxon>Fungi</taxon>
        <taxon>Dikarya</taxon>
        <taxon>Ascomycota</taxon>
        <taxon>Saccharomycotina</taxon>
        <taxon>Saccharomycetes</taxon>
        <taxon>Saccharomycetales</taxon>
        <taxon>Saccharomycetaceae</taxon>
        <taxon>Huiozyma</taxon>
    </lineage>
</organism>
<reference evidence="9 10" key="1">
    <citation type="journal article" date="2011" name="Proc. Natl. Acad. Sci. U.S.A.">
        <title>Evolutionary erosion of yeast sex chromosomes by mating-type switching accidents.</title>
        <authorList>
            <person name="Gordon J.L."/>
            <person name="Armisen D."/>
            <person name="Proux-Wera E."/>
            <person name="Oheigeartaigh S.S."/>
            <person name="Byrne K.P."/>
            <person name="Wolfe K.H."/>
        </authorList>
    </citation>
    <scope>NUCLEOTIDE SEQUENCE [LARGE SCALE GENOMIC DNA]</scope>
    <source>
        <strain evidence="10">ATCC MYA-139 / BCRC 22969 / CBS 8797 / CCRC 22969 / KCTC 17520 / NBRC 10181 / NCYC 3082</strain>
    </source>
</reference>
<dbReference type="GO" id="GO:0006879">
    <property type="term" value="P:intracellular iron ion homeostasis"/>
    <property type="evidence" value="ECO:0007669"/>
    <property type="project" value="EnsemblFungi"/>
</dbReference>
<dbReference type="Pfam" id="PF00403">
    <property type="entry name" value="HMA"/>
    <property type="match status" value="1"/>
</dbReference>
<evidence type="ECO:0000256" key="1">
    <source>
        <dbReference type="ARBA" id="ARBA00022448"/>
    </source>
</evidence>
<dbReference type="InterPro" id="IPR036163">
    <property type="entry name" value="HMA_dom_sf"/>
</dbReference>
<sequence>MSNHYQFDVVMTCSACSNAISKVLTRMEPEVTKFDVSLEKQTVDVQTDLAYETVLEKIQKTGKEVKGGKSVGAQLI</sequence>
<proteinExistence type="inferred from homology"/>
<dbReference type="GO" id="GO:0046872">
    <property type="term" value="F:metal ion binding"/>
    <property type="evidence" value="ECO:0007669"/>
    <property type="project" value="UniProtKB-KW"/>
</dbReference>
<dbReference type="Proteomes" id="UP000006310">
    <property type="component" value="Chromosome 6"/>
</dbReference>
<protein>
    <recommendedName>
        <fullName evidence="8">HMA domain-containing protein</fullName>
    </recommendedName>
</protein>
<dbReference type="InterPro" id="IPR006121">
    <property type="entry name" value="HMA_dom"/>
</dbReference>
<gene>
    <name evidence="9" type="primary">KNAG0F00560</name>
    <name evidence="9" type="ordered locus">KNAG_0F00560</name>
</gene>
<dbReference type="GO" id="GO:0016531">
    <property type="term" value="F:copper chaperone activity"/>
    <property type="evidence" value="ECO:0007669"/>
    <property type="project" value="EnsemblFungi"/>
</dbReference>
<evidence type="ECO:0000313" key="9">
    <source>
        <dbReference type="EMBL" id="CCK70725.1"/>
    </source>
</evidence>
<keyword evidence="10" id="KW-1185">Reference proteome</keyword>
<dbReference type="GO" id="GO:0034599">
    <property type="term" value="P:cellular response to oxidative stress"/>
    <property type="evidence" value="ECO:0007669"/>
    <property type="project" value="EnsemblFungi"/>
</dbReference>
<dbReference type="PANTHER" id="PTHR46365">
    <property type="entry name" value="COPPER TRANSPORT PROTEIN ATOX1"/>
    <property type="match status" value="1"/>
</dbReference>
<dbReference type="CDD" id="cd00371">
    <property type="entry name" value="HMA"/>
    <property type="match status" value="1"/>
</dbReference>
<dbReference type="GeneID" id="34526440"/>
<dbReference type="SUPFAM" id="SSF55008">
    <property type="entry name" value="HMA, heavy metal-associated domain"/>
    <property type="match status" value="1"/>
</dbReference>
<name>J7R785_HUIN7</name>
<dbReference type="PROSITE" id="PS50846">
    <property type="entry name" value="HMA_2"/>
    <property type="match status" value="1"/>
</dbReference>
<feature type="domain" description="HMA" evidence="8">
    <location>
        <begin position="2"/>
        <end position="66"/>
    </location>
</feature>
<dbReference type="AlphaFoldDB" id="J7R785"/>
<evidence type="ECO:0000256" key="5">
    <source>
        <dbReference type="ARBA" id="ARBA00023065"/>
    </source>
</evidence>
<evidence type="ECO:0000256" key="3">
    <source>
        <dbReference type="ARBA" id="ARBA00022796"/>
    </source>
</evidence>
<reference evidence="10" key="2">
    <citation type="submission" date="2012-08" db="EMBL/GenBank/DDBJ databases">
        <title>Genome sequence of Kazachstania naganishii.</title>
        <authorList>
            <person name="Gordon J.L."/>
            <person name="Armisen D."/>
            <person name="Proux-Wera E."/>
            <person name="OhEigeartaigh S.S."/>
            <person name="Byrne K.P."/>
            <person name="Wolfe K.H."/>
        </authorList>
    </citation>
    <scope>NUCLEOTIDE SEQUENCE [LARGE SCALE GENOMIC DNA]</scope>
    <source>
        <strain evidence="10">ATCC MYA-139 / BCRC 22969 / CBS 8797 / CCRC 22969 / KCTC 17520 / NBRC 10181 / NCYC 3082</strain>
    </source>
</reference>